<keyword evidence="4" id="KW-1185">Reference proteome</keyword>
<feature type="chain" id="PRO_5002889144" evidence="2">
    <location>
        <begin position="27"/>
        <end position="89"/>
    </location>
</feature>
<evidence type="ECO:0000256" key="1">
    <source>
        <dbReference type="SAM" id="MobiDB-lite"/>
    </source>
</evidence>
<gene>
    <name evidence="3" type="ORF">RCOM_0836660</name>
</gene>
<name>B9S8Y1_RICCO</name>
<organism evidence="3 4">
    <name type="scientific">Ricinus communis</name>
    <name type="common">Castor bean</name>
    <dbReference type="NCBI Taxonomy" id="3988"/>
    <lineage>
        <taxon>Eukaryota</taxon>
        <taxon>Viridiplantae</taxon>
        <taxon>Streptophyta</taxon>
        <taxon>Embryophyta</taxon>
        <taxon>Tracheophyta</taxon>
        <taxon>Spermatophyta</taxon>
        <taxon>Magnoliopsida</taxon>
        <taxon>eudicotyledons</taxon>
        <taxon>Gunneridae</taxon>
        <taxon>Pentapetalae</taxon>
        <taxon>rosids</taxon>
        <taxon>fabids</taxon>
        <taxon>Malpighiales</taxon>
        <taxon>Euphorbiaceae</taxon>
        <taxon>Acalyphoideae</taxon>
        <taxon>Acalypheae</taxon>
        <taxon>Ricinus</taxon>
    </lineage>
</organism>
<dbReference type="PANTHER" id="PTHR33474:SF22">
    <property type="match status" value="1"/>
</dbReference>
<feature type="signal peptide" evidence="2">
    <location>
        <begin position="1"/>
        <end position="26"/>
    </location>
</feature>
<dbReference type="EMBL" id="EQ973893">
    <property type="protein sequence ID" value="EEF39942.1"/>
    <property type="molecule type" value="Genomic_DNA"/>
</dbReference>
<reference evidence="4" key="1">
    <citation type="journal article" date="2010" name="Nat. Biotechnol.">
        <title>Draft genome sequence of the oilseed species Ricinus communis.</title>
        <authorList>
            <person name="Chan A.P."/>
            <person name="Crabtree J."/>
            <person name="Zhao Q."/>
            <person name="Lorenzi H."/>
            <person name="Orvis J."/>
            <person name="Puiu D."/>
            <person name="Melake-Berhan A."/>
            <person name="Jones K.M."/>
            <person name="Redman J."/>
            <person name="Chen G."/>
            <person name="Cahoon E.B."/>
            <person name="Gedil M."/>
            <person name="Stanke M."/>
            <person name="Haas B.J."/>
            <person name="Wortman J.R."/>
            <person name="Fraser-Liggett C.M."/>
            <person name="Ravel J."/>
            <person name="Rabinowicz P.D."/>
        </authorList>
    </citation>
    <scope>NUCLEOTIDE SEQUENCE [LARGE SCALE GENOMIC DNA]</scope>
    <source>
        <strain evidence="4">cv. Hale</strain>
    </source>
</reference>
<evidence type="ECO:0000256" key="2">
    <source>
        <dbReference type="SAM" id="SignalP"/>
    </source>
</evidence>
<evidence type="ECO:0000313" key="4">
    <source>
        <dbReference type="Proteomes" id="UP000008311"/>
    </source>
</evidence>
<protein>
    <submittedName>
        <fullName evidence="3">Uncharacterized protein</fullName>
    </submittedName>
</protein>
<sequence length="89" mass="9809">MAIIKMLHQLVIILLVFSQLLFSLNAASTSRANELFHGGQHVPSSSFENTYLQRMRKLGNGRKDIEVNDYSESGPNKSHTPEPPAASGN</sequence>
<keyword evidence="2" id="KW-0732">Signal</keyword>
<dbReference type="InParanoid" id="B9S8Y1"/>
<dbReference type="AlphaFoldDB" id="B9S8Y1"/>
<dbReference type="PANTHER" id="PTHR33474">
    <property type="entry name" value="TRANSMEMBRANE PROTEIN"/>
    <property type="match status" value="1"/>
</dbReference>
<accession>B9S8Y1</accession>
<evidence type="ECO:0000313" key="3">
    <source>
        <dbReference type="EMBL" id="EEF39942.1"/>
    </source>
</evidence>
<proteinExistence type="predicted"/>
<dbReference type="eggNOG" id="ENOG502T15J">
    <property type="taxonomic scope" value="Eukaryota"/>
</dbReference>
<dbReference type="Proteomes" id="UP000008311">
    <property type="component" value="Unassembled WGS sequence"/>
</dbReference>
<feature type="region of interest" description="Disordered" evidence="1">
    <location>
        <begin position="60"/>
        <end position="89"/>
    </location>
</feature>